<gene>
    <name evidence="2" type="ORF">FPZ24_13425</name>
</gene>
<proteinExistence type="predicted"/>
<dbReference type="InterPro" id="IPR001940">
    <property type="entry name" value="Peptidase_S1C"/>
</dbReference>
<reference evidence="2 3" key="1">
    <citation type="submission" date="2019-07" db="EMBL/GenBank/DDBJ databases">
        <title>Full genome sequence of Sphingomonas sp. 4R-6-7(HKS19).</title>
        <authorList>
            <person name="Im W.-T."/>
        </authorList>
    </citation>
    <scope>NUCLEOTIDE SEQUENCE [LARGE SCALE GENOMIC DNA]</scope>
    <source>
        <strain evidence="2 3">HKS19</strain>
    </source>
</reference>
<dbReference type="InterPro" id="IPR009003">
    <property type="entry name" value="Peptidase_S1_PA"/>
</dbReference>
<dbReference type="GO" id="GO:0006508">
    <property type="term" value="P:proteolysis"/>
    <property type="evidence" value="ECO:0007669"/>
    <property type="project" value="InterPro"/>
</dbReference>
<evidence type="ECO:0000256" key="1">
    <source>
        <dbReference type="SAM" id="Phobius"/>
    </source>
</evidence>
<dbReference type="RefSeq" id="WP_146572799.1">
    <property type="nucleotide sequence ID" value="NZ_CP042306.1"/>
</dbReference>
<dbReference type="Pfam" id="PF13365">
    <property type="entry name" value="Trypsin_2"/>
    <property type="match status" value="1"/>
</dbReference>
<name>A0A5B8LLA3_9SPHN</name>
<keyword evidence="3" id="KW-1185">Reference proteome</keyword>
<dbReference type="InterPro" id="IPR043504">
    <property type="entry name" value="Peptidase_S1_PA_chymotrypsin"/>
</dbReference>
<feature type="transmembrane region" description="Helical" evidence="1">
    <location>
        <begin position="334"/>
        <end position="354"/>
    </location>
</feature>
<dbReference type="GO" id="GO:0004252">
    <property type="term" value="F:serine-type endopeptidase activity"/>
    <property type="evidence" value="ECO:0007669"/>
    <property type="project" value="InterPro"/>
</dbReference>
<dbReference type="KEGG" id="spai:FPZ24_13425"/>
<feature type="transmembrane region" description="Helical" evidence="1">
    <location>
        <begin position="304"/>
        <end position="327"/>
    </location>
</feature>
<dbReference type="SUPFAM" id="SSF50494">
    <property type="entry name" value="Trypsin-like serine proteases"/>
    <property type="match status" value="1"/>
</dbReference>
<organism evidence="2 3">
    <name type="scientific">Sphingomonas panacisoli</name>
    <dbReference type="NCBI Taxonomy" id="1813879"/>
    <lineage>
        <taxon>Bacteria</taxon>
        <taxon>Pseudomonadati</taxon>
        <taxon>Pseudomonadota</taxon>
        <taxon>Alphaproteobacteria</taxon>
        <taxon>Sphingomonadales</taxon>
        <taxon>Sphingomonadaceae</taxon>
        <taxon>Sphingomonas</taxon>
    </lineage>
</organism>
<accession>A0A5B8LLA3</accession>
<keyword evidence="1" id="KW-0472">Membrane</keyword>
<dbReference type="SUPFAM" id="SSF53706">
    <property type="entry name" value="Formate dehydrogenase/DMSO reductase, domains 1-3"/>
    <property type="match status" value="1"/>
</dbReference>
<evidence type="ECO:0000313" key="2">
    <source>
        <dbReference type="EMBL" id="QDZ08354.1"/>
    </source>
</evidence>
<dbReference type="OrthoDB" id="9766361at2"/>
<evidence type="ECO:0000313" key="3">
    <source>
        <dbReference type="Proteomes" id="UP000315673"/>
    </source>
</evidence>
<dbReference type="Gene3D" id="2.40.10.10">
    <property type="entry name" value="Trypsin-like serine proteases"/>
    <property type="match status" value="2"/>
</dbReference>
<dbReference type="PRINTS" id="PR00834">
    <property type="entry name" value="PROTEASES2C"/>
</dbReference>
<keyword evidence="1" id="KW-0812">Transmembrane</keyword>
<dbReference type="Proteomes" id="UP000315673">
    <property type="component" value="Chromosome"/>
</dbReference>
<dbReference type="PANTHER" id="PTHR43019">
    <property type="entry name" value="SERINE ENDOPROTEASE DEGS"/>
    <property type="match status" value="1"/>
</dbReference>
<dbReference type="EMBL" id="CP042306">
    <property type="protein sequence ID" value="QDZ08354.1"/>
    <property type="molecule type" value="Genomic_DNA"/>
</dbReference>
<keyword evidence="1" id="KW-1133">Transmembrane helix</keyword>
<dbReference type="PANTHER" id="PTHR43019:SF23">
    <property type="entry name" value="PROTEASE DO-LIKE 5, CHLOROPLASTIC"/>
    <property type="match status" value="1"/>
</dbReference>
<protein>
    <submittedName>
        <fullName evidence="2">Trypsin-like peptidase domain-containing protein</fullName>
    </submittedName>
</protein>
<dbReference type="AlphaFoldDB" id="A0A5B8LLA3"/>
<sequence length="516" mass="54338">MASDLRKTGWRWVAALALAFATILFPVRVAADDIAATSRSVVRVVTIAIVDQEVVGFGHGSGFAVGPNRIVTNAHVVALAQQYPDNVVIGVVPSEGSKSYQGRVIAIDSKRDLALIEIVGAKIPPATLYGGSLDDSTGLVSLGYPGNVDIASAQSAADYIKPLAPVRSEGSLSATRTVNGVSVLLHTASISRGNSGGPVLDRCGRVLGVNSAITKGQEGDANFAFAISEAELAAFLNQAKQPFAAVTNPCMTLEARLSADQAADRAAAEAADATRRDAAAKTQLAREQAAEQARIDAQRSTENVIAIAALMLVLGALAVGGGGMLYQRDKQREAVWAASAGGVLMLAAIIVFVLRPGDKPIPAKGGYEVPVANLSPTPAILPLGKMVCKFVPDRSRLTVSSGSDVSLDWGQDGCMNERTQYADDNGKWVRVLVPGDEQTVSVVEFDPKTRAYTNYRYFLSADQMDAARKIRSQIPLKQCSADAQARTQLGTQQQSIRAALPPSYSEKLVYSCAPAN</sequence>